<reference evidence="3" key="1">
    <citation type="submission" date="2011-07" db="EMBL/GenBank/DDBJ databases">
        <authorList>
            <consortium name="Caenorhabditis brenneri Sequencing and Analysis Consortium"/>
            <person name="Wilson R.K."/>
        </authorList>
    </citation>
    <scope>NUCLEOTIDE SEQUENCE [LARGE SCALE GENOMIC DNA]</scope>
    <source>
        <strain evidence="3">PB2801</strain>
    </source>
</reference>
<keyword evidence="3" id="KW-1185">Reference proteome</keyword>
<evidence type="ECO:0000313" key="3">
    <source>
        <dbReference type="Proteomes" id="UP000008068"/>
    </source>
</evidence>
<sequence>MVAVHGGQMIRGSTATYHSDVITNNFVGQDRNIVVVTVPYRLGVFGLPNLPGDLDGVMDRNLVLYAQKLSETQEHVFRFEEESIADFVIDGELLKTHPREILKSGNFPKKPLLIGTVPYEMRFTQYFNKTGLLNQEELLELCELFGFVGAYQDPYDFVEKCVEFYMEADTFEFPVDDFVFHVPAALLAQSHASEHPVYLYSYKYPGLGFGFTSAPSPVSPVHSEDFVYLFGVHRSSNFTTRDLKIEHIYSGMVADFVNFGVPKGQEWTKLNPEIMNYMDVDFDKDLMMPGMKYEFYKKQTEFWGEEASGQFSFNEVSTKSFDVFPLRELVEAKNILLKTRNWNADKIVESAKKNIAEIEKLIVESKITNFAWESRVKF</sequence>
<dbReference type="OrthoDB" id="19653at2759"/>
<evidence type="ECO:0000313" key="2">
    <source>
        <dbReference type="EMBL" id="EGT34504.1"/>
    </source>
</evidence>
<name>G0NNL0_CAEBE</name>
<gene>
    <name evidence="2" type="ORF">CAEBREN_23543</name>
</gene>
<dbReference type="STRING" id="135651.G0NNL0"/>
<dbReference type="EMBL" id="GL379914">
    <property type="protein sequence ID" value="EGT34504.1"/>
    <property type="molecule type" value="Genomic_DNA"/>
</dbReference>
<evidence type="ECO:0000259" key="1">
    <source>
        <dbReference type="Pfam" id="PF00135"/>
    </source>
</evidence>
<dbReference type="InterPro" id="IPR002018">
    <property type="entry name" value="CarbesteraseB"/>
</dbReference>
<dbReference type="HOGENOM" id="CLU_732017_0_0_1"/>
<feature type="domain" description="Carboxylesterase type B" evidence="1">
    <location>
        <begin position="1"/>
        <end position="47"/>
    </location>
</feature>
<organism evidence="3">
    <name type="scientific">Caenorhabditis brenneri</name>
    <name type="common">Nematode worm</name>
    <dbReference type="NCBI Taxonomy" id="135651"/>
    <lineage>
        <taxon>Eukaryota</taxon>
        <taxon>Metazoa</taxon>
        <taxon>Ecdysozoa</taxon>
        <taxon>Nematoda</taxon>
        <taxon>Chromadorea</taxon>
        <taxon>Rhabditida</taxon>
        <taxon>Rhabditina</taxon>
        <taxon>Rhabditomorpha</taxon>
        <taxon>Rhabditoidea</taxon>
        <taxon>Rhabditidae</taxon>
        <taxon>Peloderinae</taxon>
        <taxon>Caenorhabditis</taxon>
    </lineage>
</organism>
<dbReference type="InterPro" id="IPR029058">
    <property type="entry name" value="AB_hydrolase_fold"/>
</dbReference>
<dbReference type="SUPFAM" id="SSF53474">
    <property type="entry name" value="alpha/beta-Hydrolases"/>
    <property type="match status" value="1"/>
</dbReference>
<proteinExistence type="predicted"/>
<dbReference type="InParanoid" id="G0NNL0"/>
<dbReference type="AlphaFoldDB" id="G0NNL0"/>
<dbReference type="Pfam" id="PF00135">
    <property type="entry name" value="COesterase"/>
    <property type="match status" value="2"/>
</dbReference>
<feature type="domain" description="Carboxylesterase type B" evidence="1">
    <location>
        <begin position="66"/>
        <end position="303"/>
    </location>
</feature>
<dbReference type="PANTHER" id="PTHR45580:SF4">
    <property type="entry name" value="CARBOXYLIC ESTER HYDROLASE"/>
    <property type="match status" value="1"/>
</dbReference>
<dbReference type="Proteomes" id="UP000008068">
    <property type="component" value="Unassembled WGS sequence"/>
</dbReference>
<dbReference type="Gene3D" id="3.40.50.1820">
    <property type="entry name" value="alpha/beta hydrolase"/>
    <property type="match status" value="2"/>
</dbReference>
<dbReference type="PANTHER" id="PTHR45580">
    <property type="entry name" value="PROTEIN CBG05369"/>
    <property type="match status" value="1"/>
</dbReference>
<accession>G0NNL0</accession>
<dbReference type="eggNOG" id="KOG1516">
    <property type="taxonomic scope" value="Eukaryota"/>
</dbReference>
<protein>
    <recommendedName>
        <fullName evidence="1">Carboxylesterase type B domain-containing protein</fullName>
    </recommendedName>
</protein>